<feature type="compositionally biased region" description="Gly residues" evidence="1">
    <location>
        <begin position="49"/>
        <end position="58"/>
    </location>
</feature>
<protein>
    <submittedName>
        <fullName evidence="2">Uncharacterized protein</fullName>
    </submittedName>
</protein>
<gene>
    <name evidence="2" type="ORF">MA16_Dca000881</name>
</gene>
<reference evidence="2 3" key="2">
    <citation type="journal article" date="2017" name="Nature">
        <title>The Apostasia genome and the evolution of orchids.</title>
        <authorList>
            <person name="Zhang G.Q."/>
            <person name="Liu K.W."/>
            <person name="Li Z."/>
            <person name="Lohaus R."/>
            <person name="Hsiao Y.Y."/>
            <person name="Niu S.C."/>
            <person name="Wang J.Y."/>
            <person name="Lin Y.C."/>
            <person name="Xu Q."/>
            <person name="Chen L.J."/>
            <person name="Yoshida K."/>
            <person name="Fujiwara S."/>
            <person name="Wang Z.W."/>
            <person name="Zhang Y.Q."/>
            <person name="Mitsuda N."/>
            <person name="Wang M."/>
            <person name="Liu G.H."/>
            <person name="Pecoraro L."/>
            <person name="Huang H.X."/>
            <person name="Xiao X.J."/>
            <person name="Lin M."/>
            <person name="Wu X.Y."/>
            <person name="Wu W.L."/>
            <person name="Chen Y.Y."/>
            <person name="Chang S.B."/>
            <person name="Sakamoto S."/>
            <person name="Ohme-Takagi M."/>
            <person name="Yagi M."/>
            <person name="Zeng S.J."/>
            <person name="Shen C.Y."/>
            <person name="Yeh C.M."/>
            <person name="Luo Y.B."/>
            <person name="Tsai W.C."/>
            <person name="Van de Peer Y."/>
            <person name="Liu Z.J."/>
        </authorList>
    </citation>
    <scope>NUCLEOTIDE SEQUENCE [LARGE SCALE GENOMIC DNA]</scope>
    <source>
        <tissue evidence="2">The whole plant</tissue>
    </source>
</reference>
<name>A0A2I0WV44_9ASPA</name>
<dbReference type="EMBL" id="KZ502442">
    <property type="protein sequence ID" value="PKU79535.1"/>
    <property type="molecule type" value="Genomic_DNA"/>
</dbReference>
<accession>A0A2I0WV44</accession>
<organism evidence="2 3">
    <name type="scientific">Dendrobium catenatum</name>
    <dbReference type="NCBI Taxonomy" id="906689"/>
    <lineage>
        <taxon>Eukaryota</taxon>
        <taxon>Viridiplantae</taxon>
        <taxon>Streptophyta</taxon>
        <taxon>Embryophyta</taxon>
        <taxon>Tracheophyta</taxon>
        <taxon>Spermatophyta</taxon>
        <taxon>Magnoliopsida</taxon>
        <taxon>Liliopsida</taxon>
        <taxon>Asparagales</taxon>
        <taxon>Orchidaceae</taxon>
        <taxon>Epidendroideae</taxon>
        <taxon>Malaxideae</taxon>
        <taxon>Dendrobiinae</taxon>
        <taxon>Dendrobium</taxon>
    </lineage>
</organism>
<evidence type="ECO:0000313" key="3">
    <source>
        <dbReference type="Proteomes" id="UP000233837"/>
    </source>
</evidence>
<proteinExistence type="predicted"/>
<evidence type="ECO:0000256" key="1">
    <source>
        <dbReference type="SAM" id="MobiDB-lite"/>
    </source>
</evidence>
<reference evidence="2 3" key="1">
    <citation type="journal article" date="2016" name="Sci. Rep.">
        <title>The Dendrobium catenatum Lindl. genome sequence provides insights into polysaccharide synthase, floral development and adaptive evolution.</title>
        <authorList>
            <person name="Zhang G.Q."/>
            <person name="Xu Q."/>
            <person name="Bian C."/>
            <person name="Tsai W.C."/>
            <person name="Yeh C.M."/>
            <person name="Liu K.W."/>
            <person name="Yoshida K."/>
            <person name="Zhang L.S."/>
            <person name="Chang S.B."/>
            <person name="Chen F."/>
            <person name="Shi Y."/>
            <person name="Su Y.Y."/>
            <person name="Zhang Y.Q."/>
            <person name="Chen L.J."/>
            <person name="Yin Y."/>
            <person name="Lin M."/>
            <person name="Huang H."/>
            <person name="Deng H."/>
            <person name="Wang Z.W."/>
            <person name="Zhu S.L."/>
            <person name="Zhao X."/>
            <person name="Deng C."/>
            <person name="Niu S.C."/>
            <person name="Huang J."/>
            <person name="Wang M."/>
            <person name="Liu G.H."/>
            <person name="Yang H.J."/>
            <person name="Xiao X.J."/>
            <person name="Hsiao Y.Y."/>
            <person name="Wu W.L."/>
            <person name="Chen Y.Y."/>
            <person name="Mitsuda N."/>
            <person name="Ohme-Takagi M."/>
            <person name="Luo Y.B."/>
            <person name="Van de Peer Y."/>
            <person name="Liu Z.J."/>
        </authorList>
    </citation>
    <scope>NUCLEOTIDE SEQUENCE [LARGE SCALE GENOMIC DNA]</scope>
    <source>
        <tissue evidence="2">The whole plant</tissue>
    </source>
</reference>
<dbReference type="Proteomes" id="UP000233837">
    <property type="component" value="Unassembled WGS sequence"/>
</dbReference>
<sequence length="58" mass="6105">MHLTWNPWPQLGSIQMVLPSVNSRRQIAHSAAPTAGRPSPAENTTTGMAFGGGTECKG</sequence>
<feature type="region of interest" description="Disordered" evidence="1">
    <location>
        <begin position="28"/>
        <end position="58"/>
    </location>
</feature>
<keyword evidence="3" id="KW-1185">Reference proteome</keyword>
<evidence type="ECO:0000313" key="2">
    <source>
        <dbReference type="EMBL" id="PKU79535.1"/>
    </source>
</evidence>
<dbReference type="AlphaFoldDB" id="A0A2I0WV44"/>